<dbReference type="InterPro" id="IPR047146">
    <property type="entry name" value="Cyt_P450_E_CYP52_fungi"/>
</dbReference>
<keyword evidence="16" id="KW-1185">Reference proteome</keyword>
<dbReference type="PRINTS" id="PR00385">
    <property type="entry name" value="P450"/>
</dbReference>
<dbReference type="PROSITE" id="PS00086">
    <property type="entry name" value="CYTOCHROME_P450"/>
    <property type="match status" value="1"/>
</dbReference>
<dbReference type="InterPro" id="IPR001128">
    <property type="entry name" value="Cyt_P450"/>
</dbReference>
<proteinExistence type="inferred from homology"/>
<dbReference type="PRINTS" id="PR00463">
    <property type="entry name" value="EP450I"/>
</dbReference>
<evidence type="ECO:0000256" key="14">
    <source>
        <dbReference type="SAM" id="Phobius"/>
    </source>
</evidence>
<evidence type="ECO:0000256" key="10">
    <source>
        <dbReference type="ARBA" id="ARBA00023136"/>
    </source>
</evidence>
<evidence type="ECO:0000256" key="6">
    <source>
        <dbReference type="ARBA" id="ARBA00022989"/>
    </source>
</evidence>
<dbReference type="Pfam" id="PF00067">
    <property type="entry name" value="p450"/>
    <property type="match status" value="1"/>
</dbReference>
<keyword evidence="6 14" id="KW-1133">Transmembrane helix</keyword>
<keyword evidence="11" id="KW-0325">Glycoprotein</keyword>
<dbReference type="Gene3D" id="1.10.630.10">
    <property type="entry name" value="Cytochrome P450"/>
    <property type="match status" value="1"/>
</dbReference>
<comment type="subcellular location">
    <subcellularLocation>
        <location evidence="2">Membrane</location>
        <topology evidence="2">Single-pass membrane protein</topology>
    </subcellularLocation>
</comment>
<dbReference type="AlphaFoldDB" id="A0A7S9KVF4"/>
<evidence type="ECO:0000256" key="4">
    <source>
        <dbReference type="ARBA" id="ARBA00022692"/>
    </source>
</evidence>
<evidence type="ECO:0000313" key="16">
    <source>
        <dbReference type="Proteomes" id="UP000594364"/>
    </source>
</evidence>
<evidence type="ECO:0000313" key="15">
    <source>
        <dbReference type="EMBL" id="QPH09824.1"/>
    </source>
</evidence>
<evidence type="ECO:0000256" key="5">
    <source>
        <dbReference type="ARBA" id="ARBA00022723"/>
    </source>
</evidence>
<dbReference type="PANTHER" id="PTHR24287:SF5">
    <property type="entry name" value="P450, PUTATIVE (EUROFUNG)-RELATED"/>
    <property type="match status" value="1"/>
</dbReference>
<dbReference type="EMBL" id="CP031389">
    <property type="protein sequence ID" value="QPH09824.1"/>
    <property type="molecule type" value="Genomic_DNA"/>
</dbReference>
<dbReference type="OrthoDB" id="1470350at2759"/>
<evidence type="ECO:0000256" key="3">
    <source>
        <dbReference type="ARBA" id="ARBA00010617"/>
    </source>
</evidence>
<dbReference type="GO" id="GO:0005506">
    <property type="term" value="F:iron ion binding"/>
    <property type="evidence" value="ECO:0007669"/>
    <property type="project" value="InterPro"/>
</dbReference>
<keyword evidence="12 13" id="KW-0349">Heme</keyword>
<dbReference type="Proteomes" id="UP000594364">
    <property type="component" value="Chromosome 5"/>
</dbReference>
<evidence type="ECO:0000256" key="13">
    <source>
        <dbReference type="RuleBase" id="RU000461"/>
    </source>
</evidence>
<comment type="cofactor">
    <cofactor evidence="1 12">
        <name>heme</name>
        <dbReference type="ChEBI" id="CHEBI:30413"/>
    </cofactor>
</comment>
<evidence type="ECO:0000256" key="9">
    <source>
        <dbReference type="ARBA" id="ARBA00023033"/>
    </source>
</evidence>
<sequence>MISYAMSGTGSWFAVIGSAILVASFVWIRHRLVDFRIRLIGGKRAYVLASNLYSATSLYIQIGKHQYHSCLAQWCNETLDRTQKHCAELSLTGSKRVIITREPEQIKTILATKFNSFGHGRQWHQLWLPFLGNGIFTTDGPEWHRSRGLIRPMFVKNRLRNLVIFDKCTEKLISKLPPSGTTVEVKSILYRWSLDTITEFLLGKCVDSLDDPDHEVAEAMATAQRIQMYIFVLNPIAPLIPKGNYYRSIKKIEEFIEPIIQRAIELPLEEVEQISKNDAQYSFLHSIARVSKDPKVIRDEIMSVLLAGRDTTAATLSWVLYEMSHRPHTWSQLRSEVLVELGTHGMPTYEALKNMTYLKNVLNETLRLHPAVPINMRQALEDTTIPGEPGEPEIVLLKGDTVTINTIGLHARRDLYPPVSKNFPDPGIFSPERWENWTPTPWTYTPFHGGPRICVGQNFALTEMAFCLVRLAQKFERLEYRGNWHAQTLRADIIGTPALDVPITFYQASNQ</sequence>
<dbReference type="GO" id="GO:0020037">
    <property type="term" value="F:heme binding"/>
    <property type="evidence" value="ECO:0007669"/>
    <property type="project" value="InterPro"/>
</dbReference>
<feature type="transmembrane region" description="Helical" evidence="14">
    <location>
        <begin position="12"/>
        <end position="28"/>
    </location>
</feature>
<keyword evidence="7 13" id="KW-0560">Oxidoreductase</keyword>
<dbReference type="InterPro" id="IPR017972">
    <property type="entry name" value="Cyt_P450_CS"/>
</dbReference>
<organism evidence="15 16">
    <name type="scientific">Epichloe festucae (strain Fl1)</name>
    <dbReference type="NCBI Taxonomy" id="877507"/>
    <lineage>
        <taxon>Eukaryota</taxon>
        <taxon>Fungi</taxon>
        <taxon>Dikarya</taxon>
        <taxon>Ascomycota</taxon>
        <taxon>Pezizomycotina</taxon>
        <taxon>Sordariomycetes</taxon>
        <taxon>Hypocreomycetidae</taxon>
        <taxon>Hypocreales</taxon>
        <taxon>Clavicipitaceae</taxon>
        <taxon>Epichloe</taxon>
    </lineage>
</organism>
<dbReference type="CDD" id="cd11063">
    <property type="entry name" value="CYP52"/>
    <property type="match status" value="1"/>
</dbReference>
<dbReference type="PANTHER" id="PTHR24287">
    <property type="entry name" value="P450, PUTATIVE (EUROFUNG)-RELATED"/>
    <property type="match status" value="1"/>
</dbReference>
<protein>
    <recommendedName>
        <fullName evidence="17">Cytochrome P450 alkane hydroxylase</fullName>
    </recommendedName>
</protein>
<keyword evidence="10 14" id="KW-0472">Membrane</keyword>
<keyword evidence="4 14" id="KW-0812">Transmembrane</keyword>
<dbReference type="GO" id="GO:0016705">
    <property type="term" value="F:oxidoreductase activity, acting on paired donors, with incorporation or reduction of molecular oxygen"/>
    <property type="evidence" value="ECO:0007669"/>
    <property type="project" value="InterPro"/>
</dbReference>
<evidence type="ECO:0000256" key="11">
    <source>
        <dbReference type="ARBA" id="ARBA00023180"/>
    </source>
</evidence>
<dbReference type="SUPFAM" id="SSF48264">
    <property type="entry name" value="Cytochrome P450"/>
    <property type="match status" value="1"/>
</dbReference>
<evidence type="ECO:0008006" key="17">
    <source>
        <dbReference type="Google" id="ProtNLM"/>
    </source>
</evidence>
<evidence type="ECO:0000256" key="8">
    <source>
        <dbReference type="ARBA" id="ARBA00023004"/>
    </source>
</evidence>
<comment type="similarity">
    <text evidence="3 13">Belongs to the cytochrome P450 family.</text>
</comment>
<evidence type="ECO:0000256" key="7">
    <source>
        <dbReference type="ARBA" id="ARBA00023002"/>
    </source>
</evidence>
<gene>
    <name evidence="15" type="ORF">C2857_000836</name>
</gene>
<evidence type="ECO:0000256" key="2">
    <source>
        <dbReference type="ARBA" id="ARBA00004167"/>
    </source>
</evidence>
<accession>A0A7S9KVF4</accession>
<dbReference type="GO" id="GO:0016020">
    <property type="term" value="C:membrane"/>
    <property type="evidence" value="ECO:0007669"/>
    <property type="project" value="UniProtKB-SubCell"/>
</dbReference>
<feature type="binding site" description="axial binding residue" evidence="12">
    <location>
        <position position="454"/>
    </location>
    <ligand>
        <name>heme</name>
        <dbReference type="ChEBI" id="CHEBI:30413"/>
    </ligand>
    <ligandPart>
        <name>Fe</name>
        <dbReference type="ChEBI" id="CHEBI:18248"/>
    </ligandPart>
</feature>
<keyword evidence="9 13" id="KW-0503">Monooxygenase</keyword>
<evidence type="ECO:0000256" key="1">
    <source>
        <dbReference type="ARBA" id="ARBA00001971"/>
    </source>
</evidence>
<dbReference type="InterPro" id="IPR002401">
    <property type="entry name" value="Cyt_P450_E_grp-I"/>
</dbReference>
<keyword evidence="8 12" id="KW-0408">Iron</keyword>
<evidence type="ECO:0000256" key="12">
    <source>
        <dbReference type="PIRSR" id="PIRSR602401-1"/>
    </source>
</evidence>
<reference evidence="15 16" key="1">
    <citation type="journal article" date="2018" name="PLoS Genet.">
        <title>Repeat elements organise 3D genome structure and mediate transcription in the filamentous fungus Epichloe festucae.</title>
        <authorList>
            <person name="Winter D.J."/>
            <person name="Ganley A.R.D."/>
            <person name="Young C.A."/>
            <person name="Liachko I."/>
            <person name="Schardl C.L."/>
            <person name="Dupont P.Y."/>
            <person name="Berry D."/>
            <person name="Ram A."/>
            <person name="Scott B."/>
            <person name="Cox M.P."/>
        </authorList>
    </citation>
    <scope>NUCLEOTIDE SEQUENCE [LARGE SCALE GENOMIC DNA]</scope>
    <source>
        <strain evidence="15 16">Fl1</strain>
    </source>
</reference>
<name>A0A7S9KVF4_EPIFF</name>
<keyword evidence="5 12" id="KW-0479">Metal-binding</keyword>
<dbReference type="GO" id="GO:0004497">
    <property type="term" value="F:monooxygenase activity"/>
    <property type="evidence" value="ECO:0007669"/>
    <property type="project" value="UniProtKB-KW"/>
</dbReference>
<dbReference type="InterPro" id="IPR036396">
    <property type="entry name" value="Cyt_P450_sf"/>
</dbReference>